<dbReference type="Pfam" id="PF00497">
    <property type="entry name" value="SBP_bac_3"/>
    <property type="match status" value="1"/>
</dbReference>
<dbReference type="CDD" id="cd13530">
    <property type="entry name" value="PBP2_peptides_like"/>
    <property type="match status" value="1"/>
</dbReference>
<dbReference type="InterPro" id="IPR001638">
    <property type="entry name" value="Solute-binding_3/MltF_N"/>
</dbReference>
<accession>A0A1P8JWZ0</accession>
<feature type="domain" description="Solute-binding protein family 3/N-terminal" evidence="3">
    <location>
        <begin position="38"/>
        <end position="259"/>
    </location>
</feature>
<evidence type="ECO:0000313" key="5">
    <source>
        <dbReference type="Proteomes" id="UP000186609"/>
    </source>
</evidence>
<dbReference type="Proteomes" id="UP000186609">
    <property type="component" value="Chromosome"/>
</dbReference>
<dbReference type="AlphaFoldDB" id="A0A1P8JWZ0"/>
<name>A0A1P8JWZ0_9BURK</name>
<evidence type="ECO:0000256" key="2">
    <source>
        <dbReference type="SAM" id="SignalP"/>
    </source>
</evidence>
<sequence>MAFSSSVRKFVLSSVALALLATLPLANAQEADHPGDKPLVVGSDFGVAPWIVRGVNGPEGFGVDLINEVAKRLKRPSVEIVDVNFSALFAALFAKRIEFTVNPLNITAERAERMVFTQPIMSTGNGFLVKAANDMKGFDDLKGKAVAVNRGTLSDTWATANAATYGFEVQRYDTFPDSVQAVLTNRAFATINEVPTTIYAASKNKAIKVAYKDFSASRNFGYAFRPESVEYRNKVDDVLKCMKMDGTVAKLHEKWYGSVPEAGSALVTTYPGYGAPNFKGYVPTAPAPVCK</sequence>
<dbReference type="EMBL" id="CP019236">
    <property type="protein sequence ID" value="APW38263.1"/>
    <property type="molecule type" value="Genomic_DNA"/>
</dbReference>
<dbReference type="SMART" id="SM00062">
    <property type="entry name" value="PBPb"/>
    <property type="match status" value="1"/>
</dbReference>
<organism evidence="4 5">
    <name type="scientific">Rhodoferax koreensis</name>
    <dbReference type="NCBI Taxonomy" id="1842727"/>
    <lineage>
        <taxon>Bacteria</taxon>
        <taxon>Pseudomonadati</taxon>
        <taxon>Pseudomonadota</taxon>
        <taxon>Betaproteobacteria</taxon>
        <taxon>Burkholderiales</taxon>
        <taxon>Comamonadaceae</taxon>
        <taxon>Rhodoferax</taxon>
    </lineage>
</organism>
<feature type="chain" id="PRO_5012456145" description="Solute-binding protein family 3/N-terminal domain-containing protein" evidence="2">
    <location>
        <begin position="29"/>
        <end position="291"/>
    </location>
</feature>
<dbReference type="KEGG" id="rhy:RD110_14545"/>
<proteinExistence type="predicted"/>
<evidence type="ECO:0000259" key="3">
    <source>
        <dbReference type="SMART" id="SM00062"/>
    </source>
</evidence>
<evidence type="ECO:0000313" key="4">
    <source>
        <dbReference type="EMBL" id="APW38263.1"/>
    </source>
</evidence>
<feature type="signal peptide" evidence="2">
    <location>
        <begin position="1"/>
        <end position="28"/>
    </location>
</feature>
<reference evidence="4 5" key="1">
    <citation type="submission" date="2017-01" db="EMBL/GenBank/DDBJ databases">
        <authorList>
            <person name="Mah S.A."/>
            <person name="Swanson W.J."/>
            <person name="Moy G.W."/>
            <person name="Vacquier V.D."/>
        </authorList>
    </citation>
    <scope>NUCLEOTIDE SEQUENCE [LARGE SCALE GENOMIC DNA]</scope>
    <source>
        <strain evidence="4 5">DCY110</strain>
    </source>
</reference>
<dbReference type="PANTHER" id="PTHR35936:SF38">
    <property type="entry name" value="GLUTAMINE-BINDING PERIPLASMIC PROTEIN"/>
    <property type="match status" value="1"/>
</dbReference>
<dbReference type="STRING" id="1842727.RD110_14545"/>
<dbReference type="OrthoDB" id="368476at2"/>
<evidence type="ECO:0000256" key="1">
    <source>
        <dbReference type="ARBA" id="ARBA00022729"/>
    </source>
</evidence>
<keyword evidence="5" id="KW-1185">Reference proteome</keyword>
<protein>
    <recommendedName>
        <fullName evidence="3">Solute-binding protein family 3/N-terminal domain-containing protein</fullName>
    </recommendedName>
</protein>
<dbReference type="PANTHER" id="PTHR35936">
    <property type="entry name" value="MEMBRANE-BOUND LYTIC MUREIN TRANSGLYCOSYLASE F"/>
    <property type="match status" value="1"/>
</dbReference>
<dbReference type="RefSeq" id="WP_076200142.1">
    <property type="nucleotide sequence ID" value="NZ_CP019236.1"/>
</dbReference>
<dbReference type="SUPFAM" id="SSF53850">
    <property type="entry name" value="Periplasmic binding protein-like II"/>
    <property type="match status" value="1"/>
</dbReference>
<dbReference type="Gene3D" id="3.40.190.10">
    <property type="entry name" value="Periplasmic binding protein-like II"/>
    <property type="match status" value="2"/>
</dbReference>
<keyword evidence="1 2" id="KW-0732">Signal</keyword>
<gene>
    <name evidence="4" type="ORF">RD110_14545</name>
</gene>